<dbReference type="EMBL" id="BAZW01000002">
    <property type="protein sequence ID" value="GAO28287.1"/>
    <property type="molecule type" value="Genomic_DNA"/>
</dbReference>
<dbReference type="STRING" id="1236989.JCM15548_1362"/>
<feature type="transmembrane region" description="Helical" evidence="1">
    <location>
        <begin position="97"/>
        <end position="116"/>
    </location>
</feature>
<proteinExistence type="predicted"/>
<feature type="transmembrane region" description="Helical" evidence="1">
    <location>
        <begin position="34"/>
        <end position="56"/>
    </location>
</feature>
<keyword evidence="1" id="KW-0812">Transmembrane</keyword>
<feature type="transmembrane region" description="Helical" evidence="1">
    <location>
        <begin position="9"/>
        <end position="28"/>
    </location>
</feature>
<keyword evidence="1" id="KW-1133">Transmembrane helix</keyword>
<sequence length="136" mass="15755">MVKVLVKELILGFLFLVTGLFFFTSFELEIFKKWVVFSLVTTLLMMAGTLLVNFLLNIGFDMPGLALAGIILLSQILLLSLLFIFLEPDRTNHRIVAKAGTLSYLLFLGIDIYWKVKWMFPPKKRKRLIHKENKDF</sequence>
<reference evidence="2 3" key="1">
    <citation type="journal article" date="2015" name="Microbes Environ.">
        <title>Distribution and evolution of nitrogen fixation genes in the phylum bacteroidetes.</title>
        <authorList>
            <person name="Inoue J."/>
            <person name="Oshima K."/>
            <person name="Suda W."/>
            <person name="Sakamoto M."/>
            <person name="Iino T."/>
            <person name="Noda S."/>
            <person name="Hongoh Y."/>
            <person name="Hattori M."/>
            <person name="Ohkuma M."/>
        </authorList>
    </citation>
    <scope>NUCLEOTIDE SEQUENCE [LARGE SCALE GENOMIC DNA]</scope>
    <source>
        <strain evidence="2">JCM 15548</strain>
    </source>
</reference>
<keyword evidence="1" id="KW-0472">Membrane</keyword>
<feature type="transmembrane region" description="Helical" evidence="1">
    <location>
        <begin position="65"/>
        <end position="85"/>
    </location>
</feature>
<evidence type="ECO:0000256" key="1">
    <source>
        <dbReference type="SAM" id="Phobius"/>
    </source>
</evidence>
<keyword evidence="3" id="KW-1185">Reference proteome</keyword>
<accession>A0A0E9LRR2</accession>
<comment type="caution">
    <text evidence="2">The sequence shown here is derived from an EMBL/GenBank/DDBJ whole genome shotgun (WGS) entry which is preliminary data.</text>
</comment>
<name>A0A0E9LRR2_9BACT</name>
<dbReference type="Proteomes" id="UP000032900">
    <property type="component" value="Unassembled WGS sequence"/>
</dbReference>
<evidence type="ECO:0000313" key="2">
    <source>
        <dbReference type="EMBL" id="GAO28287.1"/>
    </source>
</evidence>
<dbReference type="AlphaFoldDB" id="A0A0E9LRR2"/>
<organism evidence="2 3">
    <name type="scientific">Geofilum rubicundum JCM 15548</name>
    <dbReference type="NCBI Taxonomy" id="1236989"/>
    <lineage>
        <taxon>Bacteria</taxon>
        <taxon>Pseudomonadati</taxon>
        <taxon>Bacteroidota</taxon>
        <taxon>Bacteroidia</taxon>
        <taxon>Marinilabiliales</taxon>
        <taxon>Marinilabiliaceae</taxon>
        <taxon>Geofilum</taxon>
    </lineage>
</organism>
<protein>
    <submittedName>
        <fullName evidence="2">Uncharacterized protein</fullName>
    </submittedName>
</protein>
<gene>
    <name evidence="2" type="ORF">JCM15548_1362</name>
</gene>
<evidence type="ECO:0000313" key="3">
    <source>
        <dbReference type="Proteomes" id="UP000032900"/>
    </source>
</evidence>
<dbReference type="RefSeq" id="WP_062122129.1">
    <property type="nucleotide sequence ID" value="NZ_BAZW01000002.1"/>
</dbReference>
<dbReference type="OrthoDB" id="1123230at2"/>